<evidence type="ECO:0000313" key="2">
    <source>
        <dbReference type="Proteomes" id="UP000016584"/>
    </source>
</evidence>
<comment type="caution">
    <text evidence="1">The sequence shown here is derived from an EMBL/GenBank/DDBJ whole genome shotgun (WGS) entry which is preliminary data.</text>
</comment>
<accession>U2HBI1</accession>
<reference evidence="1 2" key="1">
    <citation type="journal article" date="2013" name="Genome Announc.">
        <title>The Draft Genome Sequence of Sphingomonas paucimobilis Strain HER1398 (Proteobacteria), Host to the Giant PAU Phage, Indicates That It Is a Member of the Genus Sphingobacterium (Bacteroidetes).</title>
        <authorList>
            <person name="White R.A.III."/>
            <person name="Suttle C.A."/>
        </authorList>
    </citation>
    <scope>NUCLEOTIDE SEQUENCE [LARGE SCALE GENOMIC DNA]</scope>
    <source>
        <strain evidence="1 2">HER1398</strain>
    </source>
</reference>
<dbReference type="AlphaFoldDB" id="U2HBI1"/>
<dbReference type="STRING" id="1346330.M472_09910"/>
<gene>
    <name evidence="1" type="ORF">M472_09910</name>
</gene>
<keyword evidence="2" id="KW-1185">Reference proteome</keyword>
<name>U2HBI1_9SPHI</name>
<organism evidence="1 2">
    <name type="scientific">Sphingobacterium paucimobilis HER1398</name>
    <dbReference type="NCBI Taxonomy" id="1346330"/>
    <lineage>
        <taxon>Bacteria</taxon>
        <taxon>Pseudomonadati</taxon>
        <taxon>Bacteroidota</taxon>
        <taxon>Sphingobacteriia</taxon>
        <taxon>Sphingobacteriales</taxon>
        <taxon>Sphingobacteriaceae</taxon>
        <taxon>Sphingobacterium</taxon>
    </lineage>
</organism>
<evidence type="ECO:0000313" key="1">
    <source>
        <dbReference type="EMBL" id="ERJ59086.1"/>
    </source>
</evidence>
<protein>
    <submittedName>
        <fullName evidence="1">Uncharacterized protein</fullName>
    </submittedName>
</protein>
<sequence>MVPPWLEIMEKKWILERRVFQCKDRLLLDDRSDVKNRNARDIHFESETDTTLTLTLFYIGTEKTVLFDKRTGAIIK</sequence>
<dbReference type="PATRIC" id="fig|1346330.5.peg.2419"/>
<dbReference type="Proteomes" id="UP000016584">
    <property type="component" value="Unassembled WGS sequence"/>
</dbReference>
<dbReference type="EMBL" id="ATDL01000015">
    <property type="protein sequence ID" value="ERJ59086.1"/>
    <property type="molecule type" value="Genomic_DNA"/>
</dbReference>
<proteinExistence type="predicted"/>